<dbReference type="InterPro" id="IPR006016">
    <property type="entry name" value="UspA"/>
</dbReference>
<feature type="domain" description="UspA" evidence="1">
    <location>
        <begin position="175"/>
        <end position="215"/>
    </location>
</feature>
<evidence type="ECO:0000313" key="3">
    <source>
        <dbReference type="Proteomes" id="UP000551353"/>
    </source>
</evidence>
<dbReference type="Gene3D" id="3.40.50.12370">
    <property type="match status" value="1"/>
</dbReference>
<dbReference type="EMBL" id="JACIFX010000025">
    <property type="protein sequence ID" value="MBB4233086.1"/>
    <property type="molecule type" value="Genomic_DNA"/>
</dbReference>
<reference evidence="2 3" key="1">
    <citation type="submission" date="2020-08" db="EMBL/GenBank/DDBJ databases">
        <title>Genomic Encyclopedia of Type Strains, Phase IV (KMG-V): Genome sequencing to study the core and pangenomes of soil and plant-associated prokaryotes.</title>
        <authorList>
            <person name="Whitman W."/>
        </authorList>
    </citation>
    <scope>NUCLEOTIDE SEQUENCE [LARGE SCALE GENOMIC DNA]</scope>
    <source>
        <strain evidence="2 3">SEMIA 4087</strain>
    </source>
</reference>
<accession>A0ABR6IYY6</accession>
<proteinExistence type="predicted"/>
<dbReference type="Pfam" id="PF00582">
    <property type="entry name" value="Usp"/>
    <property type="match status" value="1"/>
</dbReference>
<gene>
    <name evidence="2" type="ORF">GGD56_006989</name>
</gene>
<dbReference type="RefSeq" id="WP_233450511.1">
    <property type="nucleotide sequence ID" value="NZ_JACIFX010000025.1"/>
</dbReference>
<evidence type="ECO:0000313" key="2">
    <source>
        <dbReference type="EMBL" id="MBB4233086.1"/>
    </source>
</evidence>
<organism evidence="2 3">
    <name type="scientific">Rhizobium mongolense</name>
    <dbReference type="NCBI Taxonomy" id="57676"/>
    <lineage>
        <taxon>Bacteria</taxon>
        <taxon>Pseudomonadati</taxon>
        <taxon>Pseudomonadota</taxon>
        <taxon>Alphaproteobacteria</taxon>
        <taxon>Hyphomicrobiales</taxon>
        <taxon>Rhizobiaceae</taxon>
        <taxon>Rhizobium/Agrobacterium group</taxon>
        <taxon>Rhizobium</taxon>
    </lineage>
</organism>
<evidence type="ECO:0000259" key="1">
    <source>
        <dbReference type="Pfam" id="PF00582"/>
    </source>
</evidence>
<dbReference type="CDD" id="cd00293">
    <property type="entry name" value="USP-like"/>
    <property type="match status" value="1"/>
</dbReference>
<keyword evidence="3" id="KW-1185">Reference proteome</keyword>
<sequence length="228" mass="25138">MLDRRCREIDGLTTDMVRLEKRVREIETLLGAMHLRCEVNTHYGDQDSVGDAVRQRALYADLTIIGPLLLGDRDLALSVIDGSLAETGKPLLVVPKGAKATLCPRHVLVGWDWRVEAFRAVREATRLLSRSKEVRVVMSDRGAACNGNRDPGAEIADYLARHGVRVTVDRMPSVGPSLDAVLARHAADASADMIVMGAHGYRGLRQRIFGGATRWIPEKLPLPLFLAR</sequence>
<comment type="caution">
    <text evidence="2">The sequence shown here is derived from an EMBL/GenBank/DDBJ whole genome shotgun (WGS) entry which is preliminary data.</text>
</comment>
<dbReference type="SUPFAM" id="SSF52402">
    <property type="entry name" value="Adenine nucleotide alpha hydrolases-like"/>
    <property type="match status" value="1"/>
</dbReference>
<protein>
    <submittedName>
        <fullName evidence="2">Nucleotide-binding universal stress UspA family protein</fullName>
    </submittedName>
</protein>
<dbReference type="Proteomes" id="UP000551353">
    <property type="component" value="Unassembled WGS sequence"/>
</dbReference>
<name>A0ABR6IYY6_9HYPH</name>